<dbReference type="InterPro" id="IPR011006">
    <property type="entry name" value="CheY-like_superfamily"/>
</dbReference>
<dbReference type="InterPro" id="IPR001789">
    <property type="entry name" value="Sig_transdc_resp-reg_receiver"/>
</dbReference>
<dbReference type="PIRSF" id="PIRSF006171">
    <property type="entry name" value="RR_citrat_malat"/>
    <property type="match status" value="1"/>
</dbReference>
<dbReference type="PANTHER" id="PTHR45526:SF1">
    <property type="entry name" value="TRANSCRIPTIONAL REGULATORY PROTEIN DCUR-RELATED"/>
    <property type="match status" value="1"/>
</dbReference>
<keyword evidence="3 9" id="KW-0597">Phosphoprotein</keyword>
<evidence type="ECO:0000256" key="3">
    <source>
        <dbReference type="ARBA" id="ARBA00022553"/>
    </source>
</evidence>
<sequence>MTQPVIEVLLIEDDPMVQEVNRQFIEQVAGFQVAAIASDGEEGLALARELTPDLILLDIYMPEKDGVETLEYLRGEQLDIDVIVITAANDKGTIKKMLQHGAADYIVKPFKFDRLEQALTRYRELHVRFSGEGELGQQQIDDIIQTPKQRSFEPKDLPKGLNEQTLHQITLFLKEQQEALSAEQVADGIGIARVTARRYLDYLKNTGDVVLDIQYGGVGRPVNRYKISQ</sequence>
<evidence type="ECO:0000256" key="2">
    <source>
        <dbReference type="ARBA" id="ARBA00022490"/>
    </source>
</evidence>
<dbReference type="Pfam" id="PF00072">
    <property type="entry name" value="Response_reg"/>
    <property type="match status" value="1"/>
</dbReference>
<keyword evidence="7" id="KW-0010">Activator</keyword>
<dbReference type="SMART" id="SM00448">
    <property type="entry name" value="REC"/>
    <property type="match status" value="1"/>
</dbReference>
<keyword evidence="4" id="KW-0902">Two-component regulatory system</keyword>
<evidence type="ECO:0000256" key="8">
    <source>
        <dbReference type="ARBA" id="ARBA00023163"/>
    </source>
</evidence>
<dbReference type="GO" id="GO:0003677">
    <property type="term" value="F:DNA binding"/>
    <property type="evidence" value="ECO:0007669"/>
    <property type="project" value="UniProtKB-KW"/>
</dbReference>
<evidence type="ECO:0000259" key="10">
    <source>
        <dbReference type="PROSITE" id="PS50110"/>
    </source>
</evidence>
<dbReference type="InterPro" id="IPR036390">
    <property type="entry name" value="WH_DNA-bd_sf"/>
</dbReference>
<dbReference type="Pfam" id="PF20714">
    <property type="entry name" value="HTH_64"/>
    <property type="match status" value="1"/>
</dbReference>
<dbReference type="InterPro" id="IPR048714">
    <property type="entry name" value="DpiA-like_HTH"/>
</dbReference>
<keyword evidence="5" id="KW-0805">Transcription regulation</keyword>
<dbReference type="GO" id="GO:0003700">
    <property type="term" value="F:DNA-binding transcription factor activity"/>
    <property type="evidence" value="ECO:0007669"/>
    <property type="project" value="InterPro"/>
</dbReference>
<evidence type="ECO:0000256" key="6">
    <source>
        <dbReference type="ARBA" id="ARBA00023125"/>
    </source>
</evidence>
<dbReference type="STRING" id="571932.SAMN05421743_103163"/>
<dbReference type="SUPFAM" id="SSF46785">
    <property type="entry name" value="Winged helix' DNA-binding domain"/>
    <property type="match status" value="1"/>
</dbReference>
<keyword evidence="6" id="KW-0238">DNA-binding</keyword>
<feature type="modified residue" description="4-aspartylphosphate" evidence="9">
    <location>
        <position position="58"/>
    </location>
</feature>
<dbReference type="PANTHER" id="PTHR45526">
    <property type="entry name" value="TRANSCRIPTIONAL REGULATORY PROTEIN DPIA"/>
    <property type="match status" value="1"/>
</dbReference>
<dbReference type="InterPro" id="IPR051271">
    <property type="entry name" value="2C-system_Tx_regulators"/>
</dbReference>
<proteinExistence type="predicted"/>
<dbReference type="GO" id="GO:0000156">
    <property type="term" value="F:phosphorelay response regulator activity"/>
    <property type="evidence" value="ECO:0007669"/>
    <property type="project" value="TreeGrafter"/>
</dbReference>
<dbReference type="CDD" id="cd19925">
    <property type="entry name" value="REC_citrate_TCS"/>
    <property type="match status" value="1"/>
</dbReference>
<gene>
    <name evidence="11" type="ORF">SAMN05421743_103163</name>
</gene>
<name>A0A1H3Z9T2_9BACI</name>
<dbReference type="GO" id="GO:0005737">
    <property type="term" value="C:cytoplasm"/>
    <property type="evidence" value="ECO:0007669"/>
    <property type="project" value="UniProtKB-SubCell"/>
</dbReference>
<protein>
    <submittedName>
        <fullName evidence="11">Two-component system, CitB family, response regulator DctR</fullName>
    </submittedName>
</protein>
<evidence type="ECO:0000256" key="7">
    <source>
        <dbReference type="ARBA" id="ARBA00023159"/>
    </source>
</evidence>
<evidence type="ECO:0000256" key="9">
    <source>
        <dbReference type="PROSITE-ProRule" id="PRU00169"/>
    </source>
</evidence>
<dbReference type="EMBL" id="FNQR01000003">
    <property type="protein sequence ID" value="SEA20092.1"/>
    <property type="molecule type" value="Genomic_DNA"/>
</dbReference>
<dbReference type="Gene3D" id="3.40.50.2300">
    <property type="match status" value="1"/>
</dbReference>
<evidence type="ECO:0000313" key="12">
    <source>
        <dbReference type="Proteomes" id="UP000198584"/>
    </source>
</evidence>
<organism evidence="11 12">
    <name type="scientific">Thalassobacillus cyri</name>
    <dbReference type="NCBI Taxonomy" id="571932"/>
    <lineage>
        <taxon>Bacteria</taxon>
        <taxon>Bacillati</taxon>
        <taxon>Bacillota</taxon>
        <taxon>Bacilli</taxon>
        <taxon>Bacillales</taxon>
        <taxon>Bacillaceae</taxon>
        <taxon>Thalassobacillus</taxon>
    </lineage>
</organism>
<keyword evidence="12" id="KW-1185">Reference proteome</keyword>
<dbReference type="AlphaFoldDB" id="A0A1H3Z9T2"/>
<accession>A0A1H3Z9T2</accession>
<evidence type="ECO:0000256" key="5">
    <source>
        <dbReference type="ARBA" id="ARBA00023015"/>
    </source>
</evidence>
<evidence type="ECO:0000313" key="11">
    <source>
        <dbReference type="EMBL" id="SEA20092.1"/>
    </source>
</evidence>
<dbReference type="InterPro" id="IPR024187">
    <property type="entry name" value="Sig_transdc_resp-reg_cit/mal"/>
</dbReference>
<dbReference type="Proteomes" id="UP000198584">
    <property type="component" value="Unassembled WGS sequence"/>
</dbReference>
<reference evidence="11 12" key="1">
    <citation type="submission" date="2016-10" db="EMBL/GenBank/DDBJ databases">
        <authorList>
            <person name="de Groot N.N."/>
        </authorList>
    </citation>
    <scope>NUCLEOTIDE SEQUENCE [LARGE SCALE GENOMIC DNA]</scope>
    <source>
        <strain evidence="11 12">CCM7597</strain>
    </source>
</reference>
<dbReference type="PROSITE" id="PS50110">
    <property type="entry name" value="RESPONSE_REGULATORY"/>
    <property type="match status" value="1"/>
</dbReference>
<dbReference type="RefSeq" id="WP_093043033.1">
    <property type="nucleotide sequence ID" value="NZ_FNQR01000003.1"/>
</dbReference>
<feature type="domain" description="Response regulatory" evidence="10">
    <location>
        <begin position="7"/>
        <end position="123"/>
    </location>
</feature>
<dbReference type="OrthoDB" id="9759232at2"/>
<evidence type="ECO:0000256" key="1">
    <source>
        <dbReference type="ARBA" id="ARBA00004496"/>
    </source>
</evidence>
<evidence type="ECO:0000256" key="4">
    <source>
        <dbReference type="ARBA" id="ARBA00023012"/>
    </source>
</evidence>
<keyword evidence="2" id="KW-0963">Cytoplasm</keyword>
<keyword evidence="8" id="KW-0804">Transcription</keyword>
<dbReference type="SUPFAM" id="SSF52172">
    <property type="entry name" value="CheY-like"/>
    <property type="match status" value="1"/>
</dbReference>
<comment type="subcellular location">
    <subcellularLocation>
        <location evidence="1">Cytoplasm</location>
    </subcellularLocation>
</comment>